<feature type="compositionally biased region" description="Gly residues" evidence="2">
    <location>
        <begin position="87"/>
        <end position="97"/>
    </location>
</feature>
<evidence type="ECO:0000313" key="5">
    <source>
        <dbReference type="Proteomes" id="UP000233249"/>
    </source>
</evidence>
<dbReference type="EMBL" id="PJAF01000035">
    <property type="protein sequence ID" value="PKF67913.1"/>
    <property type="molecule type" value="Genomic_DNA"/>
</dbReference>
<evidence type="ECO:0000256" key="1">
    <source>
        <dbReference type="ARBA" id="ARBA00006576"/>
    </source>
</evidence>
<dbReference type="Proteomes" id="UP000233249">
    <property type="component" value="Unassembled WGS sequence"/>
</dbReference>
<feature type="domain" description="CMP/dCMP-type deaminase" evidence="3">
    <location>
        <begin position="20"/>
        <end position="174"/>
    </location>
</feature>
<evidence type="ECO:0000259" key="3">
    <source>
        <dbReference type="PROSITE" id="PS51747"/>
    </source>
</evidence>
<dbReference type="AlphaFoldDB" id="A0A2N0X5C1"/>
<comment type="similarity">
    <text evidence="1">Belongs to the cytidine and deoxycytidylate deaminase family.</text>
</comment>
<evidence type="ECO:0000313" key="4">
    <source>
        <dbReference type="EMBL" id="PKF67913.1"/>
    </source>
</evidence>
<dbReference type="Pfam" id="PF00383">
    <property type="entry name" value="dCMP_cyt_deam_1"/>
    <property type="match status" value="1"/>
</dbReference>
<dbReference type="InterPro" id="IPR050202">
    <property type="entry name" value="Cyt/Deoxycyt_deaminase"/>
</dbReference>
<dbReference type="PANTHER" id="PTHR11644:SF2">
    <property type="entry name" value="CYTIDINE DEAMINASE"/>
    <property type="match status" value="1"/>
</dbReference>
<dbReference type="GO" id="GO:0055086">
    <property type="term" value="P:nucleobase-containing small molecule metabolic process"/>
    <property type="evidence" value="ECO:0007669"/>
    <property type="project" value="UniProtKB-ARBA"/>
</dbReference>
<dbReference type="CDD" id="cd01283">
    <property type="entry name" value="cytidine_deaminase"/>
    <property type="match status" value="1"/>
</dbReference>
<feature type="compositionally biased region" description="Pro residues" evidence="2">
    <location>
        <begin position="1"/>
        <end position="15"/>
    </location>
</feature>
<dbReference type="PROSITE" id="PS51747">
    <property type="entry name" value="CYT_DCMP_DEAMINASES_2"/>
    <property type="match status" value="1"/>
</dbReference>
<dbReference type="GO" id="GO:0008270">
    <property type="term" value="F:zinc ion binding"/>
    <property type="evidence" value="ECO:0007669"/>
    <property type="project" value="TreeGrafter"/>
</dbReference>
<dbReference type="SUPFAM" id="SSF53927">
    <property type="entry name" value="Cytidine deaminase-like"/>
    <property type="match status" value="1"/>
</dbReference>
<dbReference type="GO" id="GO:0005829">
    <property type="term" value="C:cytosol"/>
    <property type="evidence" value="ECO:0007669"/>
    <property type="project" value="TreeGrafter"/>
</dbReference>
<accession>A0A2N0X5C1</accession>
<evidence type="ECO:0000256" key="2">
    <source>
        <dbReference type="SAM" id="MobiDB-lite"/>
    </source>
</evidence>
<dbReference type="GO" id="GO:0072527">
    <property type="term" value="P:pyrimidine-containing compound metabolic process"/>
    <property type="evidence" value="ECO:0007669"/>
    <property type="project" value="UniProtKB-ARBA"/>
</dbReference>
<feature type="region of interest" description="Disordered" evidence="2">
    <location>
        <begin position="1"/>
        <end position="21"/>
    </location>
</feature>
<organism evidence="4 5">
    <name type="scientific">Corynebacterium mastitidis</name>
    <dbReference type="NCBI Taxonomy" id="161890"/>
    <lineage>
        <taxon>Bacteria</taxon>
        <taxon>Bacillati</taxon>
        <taxon>Actinomycetota</taxon>
        <taxon>Actinomycetes</taxon>
        <taxon>Mycobacteriales</taxon>
        <taxon>Corynebacteriaceae</taxon>
        <taxon>Corynebacterium</taxon>
    </lineage>
</organism>
<dbReference type="NCBIfam" id="NF004064">
    <property type="entry name" value="PRK05578.1"/>
    <property type="match status" value="1"/>
</dbReference>
<dbReference type="PANTHER" id="PTHR11644">
    <property type="entry name" value="CYTIDINE DEAMINASE"/>
    <property type="match status" value="1"/>
</dbReference>
<feature type="region of interest" description="Disordered" evidence="2">
    <location>
        <begin position="87"/>
        <end position="109"/>
    </location>
</feature>
<comment type="caution">
    <text evidence="4">The sequence shown here is derived from an EMBL/GenBank/DDBJ whole genome shotgun (WGS) entry which is preliminary data.</text>
</comment>
<dbReference type="OrthoDB" id="9795347at2"/>
<reference evidence="4 5" key="1">
    <citation type="submission" date="2017-12" db="EMBL/GenBank/DDBJ databases">
        <title>Corynebacterium mastitidis 16-1433 Genome.</title>
        <authorList>
            <person name="Gulvik C.A."/>
        </authorList>
    </citation>
    <scope>NUCLEOTIDE SEQUENCE [LARGE SCALE GENOMIC DNA]</scope>
    <source>
        <strain evidence="4 5">16-1433</strain>
    </source>
</reference>
<name>A0A2N0X5C1_9CORY</name>
<dbReference type="Gene3D" id="3.40.140.10">
    <property type="entry name" value="Cytidine Deaminase, domain 2"/>
    <property type="match status" value="1"/>
</dbReference>
<dbReference type="InterPro" id="IPR002125">
    <property type="entry name" value="CMP_dCMP_dom"/>
</dbReference>
<gene>
    <name evidence="4" type="ORF">CXB45_09790</name>
</gene>
<dbReference type="RefSeq" id="WP_101174257.1">
    <property type="nucleotide sequence ID" value="NZ_JAKRKB010000004.1"/>
</dbReference>
<dbReference type="GO" id="GO:0004126">
    <property type="term" value="F:cytidine deaminase activity"/>
    <property type="evidence" value="ECO:0007669"/>
    <property type="project" value="TreeGrafter"/>
</dbReference>
<sequence>MTTPAPPPSPEPAEPAEPARVAPRLLAAAREAARRAWAPYSAFPVGAAVLTSEGEIVLGCNVENAAYGEAICAERNAVTSMVATGARPGGDATGGRDAGAAAGASKAPFPEVGPPPTVVAVAVVGLKAAPCWPCGACRQVLREFHCRHVIVEDEAGRPLILPFDQILPHSFGPEALDTPAPHAPGE</sequence>
<protein>
    <submittedName>
        <fullName evidence="4">Cytidine deaminase</fullName>
    </submittedName>
</protein>
<proteinExistence type="inferred from homology"/>
<dbReference type="STRING" id="1121365.GCA_000375365_00148"/>
<dbReference type="InterPro" id="IPR016193">
    <property type="entry name" value="Cytidine_deaminase-like"/>
</dbReference>